<organism evidence="14 15">
    <name type="scientific">Xenopus laevis</name>
    <name type="common">African clawed frog</name>
    <dbReference type="NCBI Taxonomy" id="8355"/>
    <lineage>
        <taxon>Eukaryota</taxon>
        <taxon>Metazoa</taxon>
        <taxon>Chordata</taxon>
        <taxon>Craniata</taxon>
        <taxon>Vertebrata</taxon>
        <taxon>Euteleostomi</taxon>
        <taxon>Amphibia</taxon>
        <taxon>Batrachia</taxon>
        <taxon>Anura</taxon>
        <taxon>Pipoidea</taxon>
        <taxon>Pipidae</taxon>
        <taxon>Xenopodinae</taxon>
        <taxon>Xenopus</taxon>
        <taxon>Xenopus</taxon>
    </lineage>
</organism>
<dbReference type="PROSITE" id="PS50056">
    <property type="entry name" value="TYR_PHOSPHATASE_2"/>
    <property type="match status" value="1"/>
</dbReference>
<accession>A0A1L8FJ81</accession>
<evidence type="ECO:0000256" key="5">
    <source>
        <dbReference type="ARBA" id="ARBA00022912"/>
    </source>
</evidence>
<dbReference type="Pfam" id="PF00782">
    <property type="entry name" value="DSPc"/>
    <property type="match status" value="1"/>
</dbReference>
<dbReference type="InterPro" id="IPR000340">
    <property type="entry name" value="Dual-sp_phosphatase_cat-dom"/>
</dbReference>
<dbReference type="GO" id="GO:0004651">
    <property type="term" value="F:polynucleotide 5'-phosphatase activity"/>
    <property type="evidence" value="ECO:0000318"/>
    <property type="project" value="GO_Central"/>
</dbReference>
<dbReference type="AlphaFoldDB" id="A0A1L8FJ81"/>
<dbReference type="Proteomes" id="UP000186698">
    <property type="component" value="Chromosome 7L"/>
</dbReference>
<dbReference type="InterPro" id="IPR000387">
    <property type="entry name" value="Tyr_Pase_dom"/>
</dbReference>
<evidence type="ECO:0000256" key="7">
    <source>
        <dbReference type="ARBA" id="ARBA00054725"/>
    </source>
</evidence>
<dbReference type="PaxDb" id="8355-A0A1L8FJ81"/>
<evidence type="ECO:0000313" key="15">
    <source>
        <dbReference type="RefSeq" id="XP_018080681.1"/>
    </source>
</evidence>
<dbReference type="Gene3D" id="3.90.190.10">
    <property type="entry name" value="Protein tyrosine phosphatase superfamily"/>
    <property type="match status" value="1"/>
</dbReference>
<name>A0A1L8FJ81_XENLA</name>
<dbReference type="GO" id="GO:0003723">
    <property type="term" value="F:RNA binding"/>
    <property type="evidence" value="ECO:0007669"/>
    <property type="project" value="UniProtKB-KW"/>
</dbReference>
<dbReference type="STRING" id="8355.A0A1L8FJ81"/>
<dbReference type="InterPro" id="IPR051029">
    <property type="entry name" value="mRNA_Capping_Enz/RNA_Phosphat"/>
</dbReference>
<feature type="compositionally biased region" description="Basic and acidic residues" evidence="12">
    <location>
        <begin position="341"/>
        <end position="380"/>
    </location>
</feature>
<evidence type="ECO:0000256" key="3">
    <source>
        <dbReference type="ARBA" id="ARBA00022801"/>
    </source>
</evidence>
<protein>
    <recommendedName>
        <fullName evidence="9">RNA/RNP complex-1-interacting phosphatase</fullName>
    </recommendedName>
    <alternativeName>
        <fullName evidence="10">Dual specificity protein phosphatase 11</fullName>
    </alternativeName>
    <alternativeName>
        <fullName evidence="11">Phosphatase that interacts with RNA/RNP complex 1</fullName>
    </alternativeName>
</protein>
<dbReference type="InterPro" id="IPR016130">
    <property type="entry name" value="Tyr_Pase_AS"/>
</dbReference>
<feature type="domain" description="Tyrosine specific protein phosphatases" evidence="13">
    <location>
        <begin position="104"/>
        <end position="167"/>
    </location>
</feature>
<evidence type="ECO:0000256" key="11">
    <source>
        <dbReference type="ARBA" id="ARBA00080235"/>
    </source>
</evidence>
<evidence type="ECO:0000256" key="10">
    <source>
        <dbReference type="ARBA" id="ARBA00076572"/>
    </source>
</evidence>
<keyword evidence="6" id="KW-0539">Nucleus</keyword>
<dbReference type="PROSITE" id="PS00383">
    <property type="entry name" value="TYR_PHOSPHATASE_1"/>
    <property type="match status" value="1"/>
</dbReference>
<dbReference type="CDD" id="cd17665">
    <property type="entry name" value="DSP_DUSP11"/>
    <property type="match status" value="1"/>
</dbReference>
<comment type="subunit">
    <text evidence="8">Monomer. May interact with SFRS7 and SFRS9/SRP30C.</text>
</comment>
<keyword evidence="3" id="KW-0378">Hydrolase</keyword>
<dbReference type="SUPFAM" id="SSF52799">
    <property type="entry name" value="(Phosphotyrosine protein) phosphatases II"/>
    <property type="match status" value="1"/>
</dbReference>
<evidence type="ECO:0000256" key="4">
    <source>
        <dbReference type="ARBA" id="ARBA00022884"/>
    </source>
</evidence>
<comment type="similarity">
    <text evidence="2">Belongs to the protein-tyrosine phosphatase family. Non-receptor class dual specificity subfamily.</text>
</comment>
<keyword evidence="14" id="KW-1185">Reference proteome</keyword>
<dbReference type="GO" id="GO:0005634">
    <property type="term" value="C:nucleus"/>
    <property type="evidence" value="ECO:0007669"/>
    <property type="project" value="UniProtKB-SubCell"/>
</dbReference>
<evidence type="ECO:0000256" key="2">
    <source>
        <dbReference type="ARBA" id="ARBA00008601"/>
    </source>
</evidence>
<dbReference type="PANTHER" id="PTHR10367">
    <property type="entry name" value="MRNA-CAPPING ENZYME"/>
    <property type="match status" value="1"/>
</dbReference>
<dbReference type="KEGG" id="xla:108696129"/>
<dbReference type="InterPro" id="IPR029021">
    <property type="entry name" value="Prot-tyrosine_phosphatase-like"/>
</dbReference>
<keyword evidence="5" id="KW-0904">Protein phosphatase</keyword>
<dbReference type="Bgee" id="108696129">
    <property type="expression patterns" value="Expressed in spleen and 14 other cell types or tissues"/>
</dbReference>
<reference evidence="15" key="1">
    <citation type="submission" date="2025-08" db="UniProtKB">
        <authorList>
            <consortium name="RefSeq"/>
        </authorList>
    </citation>
    <scope>IDENTIFICATION</scope>
    <source>
        <strain evidence="15">J_2021</strain>
        <tissue evidence="15">Erythrocytes</tissue>
    </source>
</reference>
<dbReference type="OrthoDB" id="428974at2759"/>
<keyword evidence="4" id="KW-0694">RNA-binding</keyword>
<evidence type="ECO:0000256" key="8">
    <source>
        <dbReference type="ARBA" id="ARBA00065987"/>
    </source>
</evidence>
<proteinExistence type="inferred from homology"/>
<evidence type="ECO:0000313" key="14">
    <source>
        <dbReference type="Proteomes" id="UP000186698"/>
    </source>
</evidence>
<feature type="region of interest" description="Disordered" evidence="12">
    <location>
        <begin position="341"/>
        <end position="418"/>
    </location>
</feature>
<dbReference type="SMART" id="SM00195">
    <property type="entry name" value="DSPc"/>
    <property type="match status" value="1"/>
</dbReference>
<gene>
    <name evidence="15" type="primary">LOC108696129</name>
</gene>
<evidence type="ECO:0000256" key="9">
    <source>
        <dbReference type="ARBA" id="ARBA00068666"/>
    </source>
</evidence>
<comment type="function">
    <text evidence="7">Possesses RNA 5'-triphosphatase and diphosphatase activities, but displays a poor protein-tyrosine phosphatase activity. In addition, has phosphatase activity with ATP, ADP and O-methylfluorescein phosphate (in vitro). Binds to RNA. May participate in nuclear mRNA metabolism.</text>
</comment>
<evidence type="ECO:0000259" key="13">
    <source>
        <dbReference type="PROSITE" id="PS50056"/>
    </source>
</evidence>
<evidence type="ECO:0000256" key="12">
    <source>
        <dbReference type="SAM" id="MobiDB-lite"/>
    </source>
</evidence>
<comment type="subcellular location">
    <subcellularLocation>
        <location evidence="1">Nucleus</location>
    </subcellularLocation>
</comment>
<dbReference type="InterPro" id="IPR020422">
    <property type="entry name" value="TYR_PHOSPHATASE_DUAL_dom"/>
</dbReference>
<dbReference type="FunFam" id="3.90.190.10:FF:000064">
    <property type="entry name" value="RNA/RNP complex-1-interacting phosphatase homolog"/>
    <property type="match status" value="1"/>
</dbReference>
<dbReference type="GO" id="GO:0004721">
    <property type="term" value="F:phosphoprotein phosphatase activity"/>
    <property type="evidence" value="ECO:0007669"/>
    <property type="project" value="UniProtKB-KW"/>
</dbReference>
<sequence length="560" mass="64199">MVKKNSIPGRWRSLTAVGQRIPGSRFIAFKVPLKWQANQRVSPTQKFTPKDLLSEIRARNEDLGLIIDLTNTERYYTDKEIPRSVQYIKLNTAGLQIPEDTTIHQFKRIVRRFIWQNTDNDKLIGVHCTTGINRTGYLICRYLIDVDGWDPDTAVSVFAQARGHPIEGAVYTDDLLNGPTRSNLGIDQPPSVEETHGELNNQPENGRPEKQPALQGTQRDFIADDYGDFDARKLPLPPPLPKEKPRPTKLFEDDKDFLTTMPEYVERVRIARQTLERQRLEAIRARSIQDSLLAARERNAPELHQQKDYVNNSLSSAQPKQRVYNSVAEVTQEILRNRSMELESGRLAESQSRSRSDPREEATLDGKPERSDYYGKRTMDRIMPGSSSQSLEFSQGMVGRPDYSDATPGPAPYSSRPMSVQNFKTDVCEADSGKLEAYSRFQYQHPLDVGNNMAPLDRNELRFEERQTLNSNIPTSRNEFVQKEATMSHQQVLEMQYRSHQEIPGLYLREREITMGPLHGQRMDGLHPEERQFLINKARLLMNTERAAGTIIMIQGRFTK</sequence>
<evidence type="ECO:0000256" key="1">
    <source>
        <dbReference type="ARBA" id="ARBA00004123"/>
    </source>
</evidence>
<dbReference type="CTD" id="108696129"/>
<dbReference type="RefSeq" id="XP_018080681.1">
    <property type="nucleotide sequence ID" value="XM_018225192.2"/>
</dbReference>
<dbReference type="PANTHER" id="PTHR10367:SF29">
    <property type="entry name" value="DUAL SPECIFICITY PHOSPHATASE 11 (RNA_RNP COMPLEX 1-INTERACTING), GENE 2 ISOFORM X1"/>
    <property type="match status" value="1"/>
</dbReference>
<feature type="region of interest" description="Disordered" evidence="12">
    <location>
        <begin position="179"/>
        <end position="213"/>
    </location>
</feature>
<dbReference type="GeneID" id="108696129"/>
<feature type="region of interest" description="Disordered" evidence="12">
    <location>
        <begin position="228"/>
        <end position="249"/>
    </location>
</feature>
<evidence type="ECO:0000256" key="6">
    <source>
        <dbReference type="ARBA" id="ARBA00023242"/>
    </source>
</evidence>